<name>A0AAD8F4Z1_BIOPF</name>
<dbReference type="Proteomes" id="UP001233172">
    <property type="component" value="Unassembled WGS sequence"/>
</dbReference>
<reference evidence="4" key="2">
    <citation type="submission" date="2023-04" db="EMBL/GenBank/DDBJ databases">
        <authorList>
            <person name="Bu L."/>
            <person name="Lu L."/>
            <person name="Laidemitt M.R."/>
            <person name="Zhang S.M."/>
            <person name="Mutuku M."/>
            <person name="Mkoji G."/>
            <person name="Steinauer M."/>
            <person name="Loker E.S."/>
        </authorList>
    </citation>
    <scope>NUCLEOTIDE SEQUENCE</scope>
    <source>
        <strain evidence="4">KasaAsao</strain>
        <tissue evidence="4">Whole Snail</tissue>
    </source>
</reference>
<dbReference type="Gene3D" id="3.30.2350.10">
    <property type="entry name" value="Pseudouridine synthase"/>
    <property type="match status" value="1"/>
</dbReference>
<dbReference type="GO" id="GO:0009982">
    <property type="term" value="F:pseudouridine synthase activity"/>
    <property type="evidence" value="ECO:0007669"/>
    <property type="project" value="InterPro"/>
</dbReference>
<organism evidence="4 5">
    <name type="scientific">Biomphalaria pfeifferi</name>
    <name type="common">Bloodfluke planorb</name>
    <name type="synonym">Freshwater snail</name>
    <dbReference type="NCBI Taxonomy" id="112525"/>
    <lineage>
        <taxon>Eukaryota</taxon>
        <taxon>Metazoa</taxon>
        <taxon>Spiralia</taxon>
        <taxon>Lophotrochozoa</taxon>
        <taxon>Mollusca</taxon>
        <taxon>Gastropoda</taxon>
        <taxon>Heterobranchia</taxon>
        <taxon>Euthyneura</taxon>
        <taxon>Panpulmonata</taxon>
        <taxon>Hygrophila</taxon>
        <taxon>Lymnaeoidea</taxon>
        <taxon>Planorbidae</taxon>
        <taxon>Biomphalaria</taxon>
    </lineage>
</organism>
<comment type="caution">
    <text evidence="4">The sequence shown here is derived from an EMBL/GenBank/DDBJ whole genome shotgun (WGS) entry which is preliminary data.</text>
</comment>
<accession>A0AAD8F4Z1</accession>
<dbReference type="InterPro" id="IPR020103">
    <property type="entry name" value="PsdUridine_synth_cat_dom_sf"/>
</dbReference>
<evidence type="ECO:0000259" key="3">
    <source>
        <dbReference type="Pfam" id="PF00849"/>
    </source>
</evidence>
<feature type="active site" evidence="1">
    <location>
        <position position="252"/>
    </location>
</feature>
<dbReference type="NCBIfam" id="TIGR00005">
    <property type="entry name" value="rluA_subfam"/>
    <property type="match status" value="1"/>
</dbReference>
<dbReference type="GO" id="GO:0003723">
    <property type="term" value="F:RNA binding"/>
    <property type="evidence" value="ECO:0007669"/>
    <property type="project" value="InterPro"/>
</dbReference>
<reference evidence="4" key="1">
    <citation type="journal article" date="2023" name="PLoS Negl. Trop. Dis.">
        <title>A genome sequence for Biomphalaria pfeifferi, the major vector snail for the human-infecting parasite Schistosoma mansoni.</title>
        <authorList>
            <person name="Bu L."/>
            <person name="Lu L."/>
            <person name="Laidemitt M.R."/>
            <person name="Zhang S.M."/>
            <person name="Mutuku M."/>
            <person name="Mkoji G."/>
            <person name="Steinauer M."/>
            <person name="Loker E.S."/>
        </authorList>
    </citation>
    <scope>NUCLEOTIDE SEQUENCE</scope>
    <source>
        <strain evidence="4">KasaAsao</strain>
    </source>
</reference>
<dbReference type="PANTHER" id="PTHR21600">
    <property type="entry name" value="MITOCHONDRIAL RNA PSEUDOURIDINE SYNTHASE"/>
    <property type="match status" value="1"/>
</dbReference>
<dbReference type="PANTHER" id="PTHR21600:SF40">
    <property type="entry name" value="PSEUDOURIDYLATE SYNTHASE RPUSD2"/>
    <property type="match status" value="1"/>
</dbReference>
<keyword evidence="5" id="KW-1185">Reference proteome</keyword>
<protein>
    <submittedName>
        <fullName evidence="4">RNA pseudouridylate synthase domain-containing protein 2</fullName>
    </submittedName>
</protein>
<feature type="compositionally biased region" description="Basic and acidic residues" evidence="2">
    <location>
        <begin position="429"/>
        <end position="443"/>
    </location>
</feature>
<dbReference type="AlphaFoldDB" id="A0AAD8F4Z1"/>
<dbReference type="PROSITE" id="PS01129">
    <property type="entry name" value="PSI_RLU"/>
    <property type="match status" value="1"/>
</dbReference>
<dbReference type="InterPro" id="IPR006225">
    <property type="entry name" value="PsdUridine_synth_RluC/D"/>
</dbReference>
<evidence type="ECO:0000256" key="1">
    <source>
        <dbReference type="PIRSR" id="PIRSR606225-1"/>
    </source>
</evidence>
<proteinExistence type="predicted"/>
<dbReference type="Pfam" id="PF00849">
    <property type="entry name" value="PseudoU_synth_2"/>
    <property type="match status" value="1"/>
</dbReference>
<evidence type="ECO:0000313" key="5">
    <source>
        <dbReference type="Proteomes" id="UP001233172"/>
    </source>
</evidence>
<evidence type="ECO:0000256" key="2">
    <source>
        <dbReference type="SAM" id="MobiDB-lite"/>
    </source>
</evidence>
<sequence>MHSLLGGWKLFHELRYCKLKTVCFSRFFNTIHISQIASMSLCTSQSSTQAETVSNDAPQKDSEVKSQLSKRALKRIARAKKHKEYVKKKKESTDAVNDDTGFTEEDLKQSSYYFENGLRKVYPYKFVFATYAKGRWVGRTIYDVLSKEFGFNLPGDLEKAFESGSISVNNNLATADYVLKTNDFISHQTHRHENPVTSAPLEIIANNEDMLVINKPSSIPCHPCGRYRFNSVIFILGKEMGFTNLRSIYRLDRLTSGVLVLCKTVQRTKALMDQVAKRQVQKEYVCRVVGHFPDGTIKVDQPLQPLSNKLRLQVISPKGKSSQTTFTRLSYNGKSSVVKCVPHTGRTHQIRVHLQYLGHPIINDIFYNNDAWGTNKGKNGVYEIPFDKVCERILNEHHVTLWDGGDNPYYEEKLKESQSQESLLSSTDTHSKDDDEPPSKQRKVDDVWSNITYQNSPGENPTLENVLTLGKECSSEKLDDKDVNISNHPCFDLSKLSVDPSCELCKKKTIEPKEKHLIMFLHALKYKGLDWAFETSLPDWAEEDWSKEDDYSIDTFQQS</sequence>
<evidence type="ECO:0000313" key="4">
    <source>
        <dbReference type="EMBL" id="KAK0051530.1"/>
    </source>
</evidence>
<dbReference type="EMBL" id="JASAOG010000103">
    <property type="protein sequence ID" value="KAK0051530.1"/>
    <property type="molecule type" value="Genomic_DNA"/>
</dbReference>
<gene>
    <name evidence="4" type="ORF">Bpfe_019109</name>
</gene>
<dbReference type="InterPro" id="IPR050188">
    <property type="entry name" value="RluA_PseudoU_synthase"/>
</dbReference>
<dbReference type="CDD" id="cd02557">
    <property type="entry name" value="PseudoU_synth_ScRIB2"/>
    <property type="match status" value="1"/>
</dbReference>
<dbReference type="InterPro" id="IPR006145">
    <property type="entry name" value="PsdUridine_synth_RsuA/RluA"/>
</dbReference>
<feature type="region of interest" description="Disordered" evidence="2">
    <location>
        <begin position="415"/>
        <end position="443"/>
    </location>
</feature>
<dbReference type="InterPro" id="IPR006224">
    <property type="entry name" value="PsdUridine_synth_RluA-like_CS"/>
</dbReference>
<dbReference type="SUPFAM" id="SSF55120">
    <property type="entry name" value="Pseudouridine synthase"/>
    <property type="match status" value="1"/>
</dbReference>
<feature type="domain" description="Pseudouridine synthase RsuA/RluA-like" evidence="3">
    <location>
        <begin position="209"/>
        <end position="355"/>
    </location>
</feature>
<dbReference type="GO" id="GO:0000455">
    <property type="term" value="P:enzyme-directed rRNA pseudouridine synthesis"/>
    <property type="evidence" value="ECO:0007669"/>
    <property type="project" value="TreeGrafter"/>
</dbReference>